<dbReference type="EMBL" id="CM023476">
    <property type="protein sequence ID" value="KAH7941146.1"/>
    <property type="molecule type" value="Genomic_DNA"/>
</dbReference>
<comment type="caution">
    <text evidence="1">The sequence shown here is derived from an EMBL/GenBank/DDBJ whole genome shotgun (WGS) entry which is preliminary data.</text>
</comment>
<organism evidence="1 2">
    <name type="scientific">Dermacentor silvarum</name>
    <name type="common">Tick</name>
    <dbReference type="NCBI Taxonomy" id="543639"/>
    <lineage>
        <taxon>Eukaryota</taxon>
        <taxon>Metazoa</taxon>
        <taxon>Ecdysozoa</taxon>
        <taxon>Arthropoda</taxon>
        <taxon>Chelicerata</taxon>
        <taxon>Arachnida</taxon>
        <taxon>Acari</taxon>
        <taxon>Parasitiformes</taxon>
        <taxon>Ixodida</taxon>
        <taxon>Ixodoidea</taxon>
        <taxon>Ixodidae</taxon>
        <taxon>Rhipicephalinae</taxon>
        <taxon>Dermacentor</taxon>
    </lineage>
</organism>
<gene>
    <name evidence="1" type="ORF">HPB49_010432</name>
</gene>
<reference evidence="1" key="1">
    <citation type="submission" date="2020-05" db="EMBL/GenBank/DDBJ databases">
        <title>Large-scale comparative analyses of tick genomes elucidate their genetic diversity and vector capacities.</title>
        <authorList>
            <person name="Jia N."/>
            <person name="Wang J."/>
            <person name="Shi W."/>
            <person name="Du L."/>
            <person name="Sun Y."/>
            <person name="Zhan W."/>
            <person name="Jiang J."/>
            <person name="Wang Q."/>
            <person name="Zhang B."/>
            <person name="Ji P."/>
            <person name="Sakyi L.B."/>
            <person name="Cui X."/>
            <person name="Yuan T."/>
            <person name="Jiang B."/>
            <person name="Yang W."/>
            <person name="Lam T.T.-Y."/>
            <person name="Chang Q."/>
            <person name="Ding S."/>
            <person name="Wang X."/>
            <person name="Zhu J."/>
            <person name="Ruan X."/>
            <person name="Zhao L."/>
            <person name="Wei J."/>
            <person name="Que T."/>
            <person name="Du C."/>
            <person name="Cheng J."/>
            <person name="Dai P."/>
            <person name="Han X."/>
            <person name="Huang E."/>
            <person name="Gao Y."/>
            <person name="Liu J."/>
            <person name="Shao H."/>
            <person name="Ye R."/>
            <person name="Li L."/>
            <person name="Wei W."/>
            <person name="Wang X."/>
            <person name="Wang C."/>
            <person name="Yang T."/>
            <person name="Huo Q."/>
            <person name="Li W."/>
            <person name="Guo W."/>
            <person name="Chen H."/>
            <person name="Zhou L."/>
            <person name="Ni X."/>
            <person name="Tian J."/>
            <person name="Zhou Y."/>
            <person name="Sheng Y."/>
            <person name="Liu T."/>
            <person name="Pan Y."/>
            <person name="Xia L."/>
            <person name="Li J."/>
            <person name="Zhao F."/>
            <person name="Cao W."/>
        </authorList>
    </citation>
    <scope>NUCLEOTIDE SEQUENCE</scope>
    <source>
        <strain evidence="1">Dsil-2018</strain>
    </source>
</reference>
<keyword evidence="2" id="KW-1185">Reference proteome</keyword>
<evidence type="ECO:0000313" key="1">
    <source>
        <dbReference type="EMBL" id="KAH7941146.1"/>
    </source>
</evidence>
<accession>A0ACB8CEP6</accession>
<proteinExistence type="predicted"/>
<sequence length="114" mass="13356">MGVQANQHRGPNVRPNTDRTEKINLGFTRHETIDYVETPPQCFKCQRYGHLAKYCRGDQRPARRDRGANGRSIGMSLASVGRRQRRDERHRCDTYDTSEGEFQRYLRLSEDTVR</sequence>
<dbReference type="Proteomes" id="UP000821865">
    <property type="component" value="Chromosome 7"/>
</dbReference>
<evidence type="ECO:0000313" key="2">
    <source>
        <dbReference type="Proteomes" id="UP000821865"/>
    </source>
</evidence>
<name>A0ACB8CEP6_DERSI</name>
<protein>
    <submittedName>
        <fullName evidence="1">Uncharacterized protein</fullName>
    </submittedName>
</protein>